<name>A0A927HE98_9RHOB</name>
<sequence length="57" mass="6639">MNPAWLFRMSKRARRPPSAARVKLVFGVIIAALVIIAIEQMGWWPDWATAERMPRKF</sequence>
<keyword evidence="1" id="KW-1133">Transmembrane helix</keyword>
<comment type="caution">
    <text evidence="2">The sequence shown here is derived from an EMBL/GenBank/DDBJ whole genome shotgun (WGS) entry which is preliminary data.</text>
</comment>
<evidence type="ECO:0000313" key="3">
    <source>
        <dbReference type="Proteomes" id="UP000635142"/>
    </source>
</evidence>
<accession>A0A927HE98</accession>
<feature type="transmembrane region" description="Helical" evidence="1">
    <location>
        <begin position="20"/>
        <end position="38"/>
    </location>
</feature>
<reference evidence="2" key="1">
    <citation type="submission" date="2020-08" db="EMBL/GenBank/DDBJ databases">
        <title>Sulfitobacter aestuariivivens sp. nov., isolated from a tidal flat.</title>
        <authorList>
            <person name="Park S."/>
            <person name="Yoon J.-H."/>
        </authorList>
    </citation>
    <scope>NUCLEOTIDE SEQUENCE</scope>
    <source>
        <strain evidence="2">TSTF-M16</strain>
    </source>
</reference>
<dbReference type="AlphaFoldDB" id="A0A927HE98"/>
<protein>
    <submittedName>
        <fullName evidence="2">Uncharacterized protein</fullName>
    </submittedName>
</protein>
<proteinExistence type="predicted"/>
<evidence type="ECO:0000313" key="2">
    <source>
        <dbReference type="EMBL" id="MBD3663158.1"/>
    </source>
</evidence>
<gene>
    <name evidence="2" type="ORF">H9Q16_04420</name>
</gene>
<keyword evidence="1" id="KW-0812">Transmembrane</keyword>
<dbReference type="EMBL" id="JACTAG010000001">
    <property type="protein sequence ID" value="MBD3663158.1"/>
    <property type="molecule type" value="Genomic_DNA"/>
</dbReference>
<keyword evidence="3" id="KW-1185">Reference proteome</keyword>
<evidence type="ECO:0000256" key="1">
    <source>
        <dbReference type="SAM" id="Phobius"/>
    </source>
</evidence>
<organism evidence="2 3">
    <name type="scientific">Sulfitobacter aestuariivivens</name>
    <dbReference type="NCBI Taxonomy" id="2766981"/>
    <lineage>
        <taxon>Bacteria</taxon>
        <taxon>Pseudomonadati</taxon>
        <taxon>Pseudomonadota</taxon>
        <taxon>Alphaproteobacteria</taxon>
        <taxon>Rhodobacterales</taxon>
        <taxon>Roseobacteraceae</taxon>
        <taxon>Sulfitobacter</taxon>
    </lineage>
</organism>
<dbReference type="Proteomes" id="UP000635142">
    <property type="component" value="Unassembled WGS sequence"/>
</dbReference>
<dbReference type="RefSeq" id="WP_191074141.1">
    <property type="nucleotide sequence ID" value="NZ_JACTAG010000001.1"/>
</dbReference>
<keyword evidence="1" id="KW-0472">Membrane</keyword>